<dbReference type="InterPro" id="IPR017438">
    <property type="entry name" value="ATP-NAD_kinase_N"/>
</dbReference>
<feature type="domain" description="DAGKc" evidence="9">
    <location>
        <begin position="97"/>
        <end position="222"/>
    </location>
</feature>
<protein>
    <recommendedName>
        <fullName evidence="2">diacylglycerol kinase (ATP)</fullName>
        <ecNumber evidence="2">2.7.1.107</ecNumber>
    </recommendedName>
</protein>
<dbReference type="Pfam" id="PF00781">
    <property type="entry name" value="DAGK_cat"/>
    <property type="match status" value="1"/>
</dbReference>
<dbReference type="InterPro" id="IPR016064">
    <property type="entry name" value="NAD/diacylglycerol_kinase_sf"/>
</dbReference>
<dbReference type="Gene3D" id="3.40.50.10330">
    <property type="entry name" value="Probable inorganic polyphosphate/atp-NAD kinase, domain 1"/>
    <property type="match status" value="1"/>
</dbReference>
<dbReference type="Proteomes" id="UP000797356">
    <property type="component" value="Chromosome 1"/>
</dbReference>
<evidence type="ECO:0000256" key="6">
    <source>
        <dbReference type="ARBA" id="ARBA00022840"/>
    </source>
</evidence>
<evidence type="ECO:0000259" key="9">
    <source>
        <dbReference type="PROSITE" id="PS50146"/>
    </source>
</evidence>
<dbReference type="SMART" id="SM00046">
    <property type="entry name" value="DAGKc"/>
    <property type="match status" value="1"/>
</dbReference>
<dbReference type="EC" id="2.7.1.107" evidence="2"/>
<dbReference type="InterPro" id="IPR037607">
    <property type="entry name" value="DGK"/>
</dbReference>
<evidence type="ECO:0000256" key="8">
    <source>
        <dbReference type="SAM" id="MobiDB-lite"/>
    </source>
</evidence>
<keyword evidence="6" id="KW-0067">ATP-binding</keyword>
<organism evidence="10 11">
    <name type="scientific">Cocos nucifera</name>
    <name type="common">Coconut palm</name>
    <dbReference type="NCBI Taxonomy" id="13894"/>
    <lineage>
        <taxon>Eukaryota</taxon>
        <taxon>Viridiplantae</taxon>
        <taxon>Streptophyta</taxon>
        <taxon>Embryophyta</taxon>
        <taxon>Tracheophyta</taxon>
        <taxon>Spermatophyta</taxon>
        <taxon>Magnoliopsida</taxon>
        <taxon>Liliopsida</taxon>
        <taxon>Arecaceae</taxon>
        <taxon>Arecoideae</taxon>
        <taxon>Cocoseae</taxon>
        <taxon>Attaleinae</taxon>
        <taxon>Cocos</taxon>
    </lineage>
</organism>
<name>A0A8K0HV64_COCNU</name>
<dbReference type="SUPFAM" id="SSF111331">
    <property type="entry name" value="NAD kinase/diacylglycerol kinase-like"/>
    <property type="match status" value="1"/>
</dbReference>
<dbReference type="PANTHER" id="PTHR11255">
    <property type="entry name" value="DIACYLGLYCEROL KINASE"/>
    <property type="match status" value="1"/>
</dbReference>
<evidence type="ECO:0000256" key="1">
    <source>
        <dbReference type="ARBA" id="ARBA00009280"/>
    </source>
</evidence>
<evidence type="ECO:0000256" key="2">
    <source>
        <dbReference type="ARBA" id="ARBA00012133"/>
    </source>
</evidence>
<reference evidence="10" key="1">
    <citation type="journal article" date="2017" name="Gigascience">
        <title>The genome draft of coconut (Cocos nucifera).</title>
        <authorList>
            <person name="Xiao Y."/>
            <person name="Xu P."/>
            <person name="Fan H."/>
            <person name="Baudouin L."/>
            <person name="Xia W."/>
            <person name="Bocs S."/>
            <person name="Xu J."/>
            <person name="Li Q."/>
            <person name="Guo A."/>
            <person name="Zhou L."/>
            <person name="Li J."/>
            <person name="Wu Y."/>
            <person name="Ma Z."/>
            <person name="Armero A."/>
            <person name="Issali A.E."/>
            <person name="Liu N."/>
            <person name="Peng M."/>
            <person name="Yang Y."/>
        </authorList>
    </citation>
    <scope>NUCLEOTIDE SEQUENCE</scope>
    <source>
        <tissue evidence="10">Spear leaf of Hainan Tall coconut</tissue>
    </source>
</reference>
<dbReference type="OrthoDB" id="242257at2759"/>
<dbReference type="InterPro" id="IPR000756">
    <property type="entry name" value="Diacylglycerol_kin_accessory"/>
</dbReference>
<dbReference type="InterPro" id="IPR001206">
    <property type="entry name" value="Diacylglycerol_kinase_cat_dom"/>
</dbReference>
<dbReference type="PROSITE" id="PS50146">
    <property type="entry name" value="DAGK"/>
    <property type="match status" value="1"/>
</dbReference>
<keyword evidence="11" id="KW-1185">Reference proteome</keyword>
<reference evidence="10" key="2">
    <citation type="submission" date="2019-07" db="EMBL/GenBank/DDBJ databases">
        <authorList>
            <person name="Yang Y."/>
            <person name="Bocs S."/>
            <person name="Baudouin L."/>
        </authorList>
    </citation>
    <scope>NUCLEOTIDE SEQUENCE</scope>
    <source>
        <tissue evidence="10">Spear leaf of Hainan Tall coconut</tissue>
    </source>
</reference>
<evidence type="ECO:0000256" key="4">
    <source>
        <dbReference type="ARBA" id="ARBA00022741"/>
    </source>
</evidence>
<comment type="caution">
    <text evidence="10">The sequence shown here is derived from an EMBL/GenBank/DDBJ whole genome shotgun (WGS) entry which is preliminary data.</text>
</comment>
<evidence type="ECO:0000256" key="3">
    <source>
        <dbReference type="ARBA" id="ARBA00022679"/>
    </source>
</evidence>
<dbReference type="GO" id="GO:0007200">
    <property type="term" value="P:phospholipase C-activating G protein-coupled receptor signaling pathway"/>
    <property type="evidence" value="ECO:0007669"/>
    <property type="project" value="InterPro"/>
</dbReference>
<dbReference type="GO" id="GO:0004143">
    <property type="term" value="F:ATP-dependent diacylglycerol kinase activity"/>
    <property type="evidence" value="ECO:0007669"/>
    <property type="project" value="UniProtKB-EC"/>
</dbReference>
<dbReference type="PANTHER" id="PTHR11255:SF80">
    <property type="entry name" value="EYE-SPECIFIC DIACYLGLYCEROL KINASE"/>
    <property type="match status" value="1"/>
</dbReference>
<keyword evidence="4" id="KW-0547">Nucleotide-binding</keyword>
<dbReference type="AlphaFoldDB" id="A0A8K0HV64"/>
<proteinExistence type="inferred from homology"/>
<dbReference type="GO" id="GO:0016020">
    <property type="term" value="C:membrane"/>
    <property type="evidence" value="ECO:0007669"/>
    <property type="project" value="TreeGrafter"/>
</dbReference>
<keyword evidence="7" id="KW-0346">Stress response</keyword>
<dbReference type="GO" id="GO:0005524">
    <property type="term" value="F:ATP binding"/>
    <property type="evidence" value="ECO:0007669"/>
    <property type="project" value="UniProtKB-KW"/>
</dbReference>
<evidence type="ECO:0000256" key="7">
    <source>
        <dbReference type="ARBA" id="ARBA00023016"/>
    </source>
</evidence>
<feature type="region of interest" description="Disordered" evidence="8">
    <location>
        <begin position="1"/>
        <end position="24"/>
    </location>
</feature>
<keyword evidence="5 10" id="KW-0418">Kinase</keyword>
<evidence type="ECO:0000313" key="10">
    <source>
        <dbReference type="EMBL" id="KAG1326948.1"/>
    </source>
</evidence>
<comment type="similarity">
    <text evidence="1">Belongs to the eukaryotic diacylglycerol kinase family.</text>
</comment>
<gene>
    <name evidence="10" type="ORF">COCNU_01G008820</name>
</gene>
<sequence length="310" mass="33366">MSRSSFSEPESPVASVEGETTMTSASSRASLVESFRACGIAGARLDKEYLRRRITIPHRLLAAIAEAIQSRNPGATAAAAAVEEVGAHGPSLGNDDVPEAPMVVFVNSRSGGRHGPVLKNRLQELMGEEQVFDLSTVKPSEFIQYGLACLEKLADLGDDCAKGTREKLRIMVAGGDGTVGWVLGCLGELFVQNREPVPPIGIIPLGTGNDLSRSFGWDGDIEGEVPKKVSCFEGVFYNYFSIGMDAQVAYGFHHLRDERPYLAHGPITNKTGKHVLGMSTFSTSCQQPIGTIWRCGALLMDLEPLPRKTS</sequence>
<evidence type="ECO:0000256" key="5">
    <source>
        <dbReference type="ARBA" id="ARBA00022777"/>
    </source>
</evidence>
<keyword evidence="3" id="KW-0808">Transferase</keyword>
<evidence type="ECO:0000313" key="11">
    <source>
        <dbReference type="Proteomes" id="UP000797356"/>
    </source>
</evidence>
<dbReference type="Pfam" id="PF00609">
    <property type="entry name" value="DAGK_acc"/>
    <property type="match status" value="1"/>
</dbReference>
<dbReference type="EMBL" id="CM017872">
    <property type="protein sequence ID" value="KAG1326948.1"/>
    <property type="molecule type" value="Genomic_DNA"/>
</dbReference>
<accession>A0A8K0HV64</accession>